<feature type="region of interest" description="Disordered" evidence="9">
    <location>
        <begin position="35"/>
        <end position="73"/>
    </location>
</feature>
<evidence type="ECO:0000256" key="2">
    <source>
        <dbReference type="ARBA" id="ARBA00022527"/>
    </source>
</evidence>
<dbReference type="SUPFAM" id="SSF48452">
    <property type="entry name" value="TPR-like"/>
    <property type="match status" value="1"/>
</dbReference>
<evidence type="ECO:0000256" key="1">
    <source>
        <dbReference type="ARBA" id="ARBA00012513"/>
    </source>
</evidence>
<gene>
    <name evidence="11" type="ORF">ACFP1Z_16260</name>
</gene>
<dbReference type="Pfam" id="PF16918">
    <property type="entry name" value="PknG_TPR"/>
    <property type="match status" value="1"/>
</dbReference>
<organism evidence="11 12">
    <name type="scientific">Streptomyces gamaensis</name>
    <dbReference type="NCBI Taxonomy" id="1763542"/>
    <lineage>
        <taxon>Bacteria</taxon>
        <taxon>Bacillati</taxon>
        <taxon>Actinomycetota</taxon>
        <taxon>Actinomycetes</taxon>
        <taxon>Kitasatosporales</taxon>
        <taxon>Streptomycetaceae</taxon>
        <taxon>Streptomyces</taxon>
    </lineage>
</organism>
<keyword evidence="12" id="KW-1185">Reference proteome</keyword>
<dbReference type="Pfam" id="PF00069">
    <property type="entry name" value="Pkinase"/>
    <property type="match status" value="1"/>
</dbReference>
<dbReference type="Gene3D" id="1.25.40.10">
    <property type="entry name" value="Tetratricopeptide repeat domain"/>
    <property type="match status" value="1"/>
</dbReference>
<evidence type="ECO:0000256" key="8">
    <source>
        <dbReference type="ARBA" id="ARBA00048679"/>
    </source>
</evidence>
<evidence type="ECO:0000256" key="6">
    <source>
        <dbReference type="ARBA" id="ARBA00022840"/>
    </source>
</evidence>
<dbReference type="PROSITE" id="PS50011">
    <property type="entry name" value="PROTEIN_KINASE_DOM"/>
    <property type="match status" value="1"/>
</dbReference>
<feature type="domain" description="Protein kinase" evidence="10">
    <location>
        <begin position="147"/>
        <end position="416"/>
    </location>
</feature>
<dbReference type="CDD" id="cd14014">
    <property type="entry name" value="STKc_PknB_like"/>
    <property type="match status" value="1"/>
</dbReference>
<evidence type="ECO:0000313" key="11">
    <source>
        <dbReference type="EMBL" id="MFC5721727.1"/>
    </source>
</evidence>
<dbReference type="Gene3D" id="1.10.510.10">
    <property type="entry name" value="Transferase(Phosphotransferase) domain 1"/>
    <property type="match status" value="1"/>
</dbReference>
<feature type="compositionally biased region" description="Pro residues" evidence="9">
    <location>
        <begin position="1"/>
        <end position="11"/>
    </location>
</feature>
<dbReference type="EMBL" id="JBHSPB010000009">
    <property type="protein sequence ID" value="MFC5721727.1"/>
    <property type="molecule type" value="Genomic_DNA"/>
</dbReference>
<evidence type="ECO:0000256" key="7">
    <source>
        <dbReference type="ARBA" id="ARBA00047899"/>
    </source>
</evidence>
<evidence type="ECO:0000256" key="4">
    <source>
        <dbReference type="ARBA" id="ARBA00022741"/>
    </source>
</evidence>
<keyword evidence="6" id="KW-0067">ATP-binding</keyword>
<dbReference type="Pfam" id="PF16919">
    <property type="entry name" value="PknG_rubred"/>
    <property type="match status" value="1"/>
</dbReference>
<proteinExistence type="predicted"/>
<feature type="region of interest" description="Disordered" evidence="9">
    <location>
        <begin position="1"/>
        <end position="22"/>
    </location>
</feature>
<dbReference type="InterPro" id="IPR000719">
    <property type="entry name" value="Prot_kinase_dom"/>
</dbReference>
<dbReference type="Proteomes" id="UP001596083">
    <property type="component" value="Unassembled WGS sequence"/>
</dbReference>
<dbReference type="SUPFAM" id="SSF56112">
    <property type="entry name" value="Protein kinase-like (PK-like)"/>
    <property type="match status" value="1"/>
</dbReference>
<reference evidence="12" key="1">
    <citation type="journal article" date="2019" name="Int. J. Syst. Evol. Microbiol.">
        <title>The Global Catalogue of Microorganisms (GCM) 10K type strain sequencing project: providing services to taxonomists for standard genome sequencing and annotation.</title>
        <authorList>
            <consortium name="The Broad Institute Genomics Platform"/>
            <consortium name="The Broad Institute Genome Sequencing Center for Infectious Disease"/>
            <person name="Wu L."/>
            <person name="Ma J."/>
        </authorList>
    </citation>
    <scope>NUCLEOTIDE SEQUENCE [LARGE SCALE GENOMIC DNA]</scope>
    <source>
        <strain evidence="12">CGMCC 4.7304</strain>
    </source>
</reference>
<keyword evidence="3" id="KW-0808">Transferase</keyword>
<evidence type="ECO:0000256" key="9">
    <source>
        <dbReference type="SAM" id="MobiDB-lite"/>
    </source>
</evidence>
<protein>
    <recommendedName>
        <fullName evidence="1">non-specific serine/threonine protein kinase</fullName>
        <ecNumber evidence="1">2.7.11.1</ecNumber>
    </recommendedName>
</protein>
<accession>A0ABW0Z0Y2</accession>
<dbReference type="InterPro" id="IPR031636">
    <property type="entry name" value="PknG_TPR"/>
</dbReference>
<evidence type="ECO:0000256" key="3">
    <source>
        <dbReference type="ARBA" id="ARBA00022679"/>
    </source>
</evidence>
<evidence type="ECO:0000256" key="5">
    <source>
        <dbReference type="ARBA" id="ARBA00022777"/>
    </source>
</evidence>
<dbReference type="RefSeq" id="WP_390317072.1">
    <property type="nucleotide sequence ID" value="NZ_JBHSPB010000009.1"/>
</dbReference>
<dbReference type="InterPro" id="IPR011990">
    <property type="entry name" value="TPR-like_helical_dom_sf"/>
</dbReference>
<feature type="compositionally biased region" description="Basic and acidic residues" evidence="9">
    <location>
        <begin position="46"/>
        <end position="58"/>
    </location>
</feature>
<name>A0ABW0Z0Y2_9ACTN</name>
<dbReference type="EC" id="2.7.11.1" evidence="1"/>
<comment type="catalytic activity">
    <reaction evidence="8">
        <text>L-seryl-[protein] + ATP = O-phospho-L-seryl-[protein] + ADP + H(+)</text>
        <dbReference type="Rhea" id="RHEA:17989"/>
        <dbReference type="Rhea" id="RHEA-COMP:9863"/>
        <dbReference type="Rhea" id="RHEA-COMP:11604"/>
        <dbReference type="ChEBI" id="CHEBI:15378"/>
        <dbReference type="ChEBI" id="CHEBI:29999"/>
        <dbReference type="ChEBI" id="CHEBI:30616"/>
        <dbReference type="ChEBI" id="CHEBI:83421"/>
        <dbReference type="ChEBI" id="CHEBI:456216"/>
        <dbReference type="EC" id="2.7.11.1"/>
    </reaction>
</comment>
<dbReference type="PANTHER" id="PTHR24363:SF0">
    <property type="entry name" value="SERINE_THREONINE KINASE LIKE DOMAIN CONTAINING 1"/>
    <property type="match status" value="1"/>
</dbReference>
<evidence type="ECO:0000313" key="12">
    <source>
        <dbReference type="Proteomes" id="UP001596083"/>
    </source>
</evidence>
<dbReference type="InterPro" id="IPR011009">
    <property type="entry name" value="Kinase-like_dom_sf"/>
</dbReference>
<comment type="caution">
    <text evidence="11">The sequence shown here is derived from an EMBL/GenBank/DDBJ whole genome shotgun (WGS) entry which is preliminary data.</text>
</comment>
<dbReference type="InterPro" id="IPR031634">
    <property type="entry name" value="PknG_rubred"/>
</dbReference>
<comment type="catalytic activity">
    <reaction evidence="7">
        <text>L-threonyl-[protein] + ATP = O-phospho-L-threonyl-[protein] + ADP + H(+)</text>
        <dbReference type="Rhea" id="RHEA:46608"/>
        <dbReference type="Rhea" id="RHEA-COMP:11060"/>
        <dbReference type="Rhea" id="RHEA-COMP:11605"/>
        <dbReference type="ChEBI" id="CHEBI:15378"/>
        <dbReference type="ChEBI" id="CHEBI:30013"/>
        <dbReference type="ChEBI" id="CHEBI:30616"/>
        <dbReference type="ChEBI" id="CHEBI:61977"/>
        <dbReference type="ChEBI" id="CHEBI:456216"/>
        <dbReference type="EC" id="2.7.11.1"/>
    </reaction>
</comment>
<keyword evidence="4" id="KW-0547">Nucleotide-binding</keyword>
<dbReference type="Gene3D" id="3.30.200.20">
    <property type="entry name" value="Phosphorylase Kinase, domain 1"/>
    <property type="match status" value="1"/>
</dbReference>
<keyword evidence="5" id="KW-0418">Kinase</keyword>
<dbReference type="PANTHER" id="PTHR24363">
    <property type="entry name" value="SERINE/THREONINE PROTEIN KINASE"/>
    <property type="match status" value="1"/>
</dbReference>
<sequence>MTPPRSAPPGPDRPEHPCPRRGCAGRIVAGTGFCSDCGRRPPRPPGSEREPRTLRTVRDPLFTVGPPGPGPLDLPVVGAPSPEELVVRDPRAVLGGKTCGWRGCTAVVGVPYAGQPALTRGYCERCGHPFDFTPRLAPGERVGGGQYTVVGCLAHGGLGWIYLARDTRLFDRYVALKGLIHTGDSAALQRAGEERRYLTSVDHPGIVRVFNHVAHPDWGTAESDGRTSYTVMEYVDGMSLAQVRDRIRRGDGPFGEERVIEHVLAYGCAVLQALDHLHRKKLVHCDIKPHNVMHHGDRVKLIDLGGVHRLGADGPVLGTPGYVAPEVSALGARGLSVRSDVYGLGVTLRQLAAAARSRPPGLGRESCKHVLARATARDPYARYPSADAMAQQLHGVLKEIHSVRTGIEHPEPSALFGPGGGLLDASLGRPPDLECWLADGGRRLGADEERPPLAPGLPAPATVPALLPAPLPHPADPAAALLLRPSPEGLRRLVAQLDAVGLDRSVELRLRQCRAHLELGELAEAQARLREARRARRLEIARHTVQLKAAGRSVIRLARHDWRIDWHRGLLLLATGDTAAAQGEFHRVYRALPGESAPKLALGYCAEHRGEAAAAERYYQAVWRRDRAQAGAAFGLARLRLAAGDRGGAVDLLGEVPRADRYYDAARVACIRVLAGRLPGAGPPGRTDLEQARARLRSLRTDGETQSAYDWLAAEVYEATLAWCTGPKPRSEGSGRPAPEETEETVRWLLERTLRDLAQQVPTPYALGVLIDRANSVRPMTRT</sequence>
<evidence type="ECO:0000259" key="10">
    <source>
        <dbReference type="PROSITE" id="PS50011"/>
    </source>
</evidence>
<dbReference type="SMART" id="SM00220">
    <property type="entry name" value="S_TKc"/>
    <property type="match status" value="1"/>
</dbReference>
<keyword evidence="2" id="KW-0723">Serine/threonine-protein kinase</keyword>